<feature type="compositionally biased region" description="Basic and acidic residues" evidence="5">
    <location>
        <begin position="72"/>
        <end position="92"/>
    </location>
</feature>
<keyword evidence="6" id="KW-0472">Membrane</keyword>
<keyword evidence="6" id="KW-1133">Transmembrane helix</keyword>
<feature type="compositionally biased region" description="Polar residues" evidence="5">
    <location>
        <begin position="94"/>
        <end position="112"/>
    </location>
</feature>
<feature type="compositionally biased region" description="Basic and acidic residues" evidence="5">
    <location>
        <begin position="30"/>
        <end position="40"/>
    </location>
</feature>
<evidence type="ECO:0000256" key="4">
    <source>
        <dbReference type="ARBA" id="ARBA00023157"/>
    </source>
</evidence>
<dbReference type="PANTHER" id="PTHR24264">
    <property type="entry name" value="TRYPSIN-RELATED"/>
    <property type="match status" value="1"/>
</dbReference>
<keyword evidence="4" id="KW-1015">Disulfide bond</keyword>
<dbReference type="PANTHER" id="PTHR24264:SF83">
    <property type="entry name" value="COMPLEMENT FACTOR I"/>
    <property type="match status" value="1"/>
</dbReference>
<dbReference type="PROSITE" id="PS50240">
    <property type="entry name" value="TRYPSIN_DOM"/>
    <property type="match status" value="1"/>
</dbReference>
<feature type="transmembrane region" description="Helical" evidence="6">
    <location>
        <begin position="133"/>
        <end position="158"/>
    </location>
</feature>
<evidence type="ECO:0000256" key="6">
    <source>
        <dbReference type="SAM" id="Phobius"/>
    </source>
</evidence>
<dbReference type="InterPro" id="IPR009003">
    <property type="entry name" value="Peptidase_S1_PA"/>
</dbReference>
<keyword evidence="2" id="KW-0378">Hydrolase</keyword>
<evidence type="ECO:0000259" key="7">
    <source>
        <dbReference type="PROSITE" id="PS50240"/>
    </source>
</evidence>
<dbReference type="InterPro" id="IPR001314">
    <property type="entry name" value="Peptidase_S1A"/>
</dbReference>
<proteinExistence type="predicted"/>
<feature type="region of interest" description="Disordered" evidence="5">
    <location>
        <begin position="180"/>
        <end position="201"/>
    </location>
</feature>
<protein>
    <recommendedName>
        <fullName evidence="7">Peptidase S1 domain-containing protein</fullName>
    </recommendedName>
</protein>
<evidence type="ECO:0000256" key="5">
    <source>
        <dbReference type="SAM" id="MobiDB-lite"/>
    </source>
</evidence>
<dbReference type="EMBL" id="CAWYQH010000097">
    <property type="protein sequence ID" value="CAK8683622.1"/>
    <property type="molecule type" value="Genomic_DNA"/>
</dbReference>
<dbReference type="SMART" id="SM00020">
    <property type="entry name" value="Tryp_SPc"/>
    <property type="match status" value="1"/>
</dbReference>
<feature type="domain" description="Peptidase S1" evidence="7">
    <location>
        <begin position="243"/>
        <end position="477"/>
    </location>
</feature>
<evidence type="ECO:0000256" key="3">
    <source>
        <dbReference type="ARBA" id="ARBA00022825"/>
    </source>
</evidence>
<keyword evidence="1" id="KW-0645">Protease</keyword>
<dbReference type="Pfam" id="PF00089">
    <property type="entry name" value="Trypsin"/>
    <property type="match status" value="1"/>
</dbReference>
<evidence type="ECO:0000256" key="1">
    <source>
        <dbReference type="ARBA" id="ARBA00022670"/>
    </source>
</evidence>
<name>A0ABP0FXZ2_CLALP</name>
<feature type="region of interest" description="Disordered" evidence="5">
    <location>
        <begin position="30"/>
        <end position="116"/>
    </location>
</feature>
<sequence>MMSSNNHYQCKTSSVNNLELLSMEKKNYSAGMKKDKKEMMPMESTSIVQEEKVIGKSKQSPEIDRPSTSVESRPEEKGKKRYRTNEEVELHLKGQTSQKKPSQRKPSANATPRISVALNPESLSSMTTAPKKITICIVLSIFLGCSIGAGVGYGVYVWSHSAKGSDREDTSIPQTVNVYSSTGSNVDSGNGNRGSGNGEGTSELGRVWINSENCGRLHPSVRNPYDDVGRFARSIDERIQARVVGGMDASIDQHPWQVSLWTRGHTCGGSIIASNWILFAAHCVDAYPHPENWTVYAGVNDRRDMMTKAQKAFVTDVISHWSFNLDTYDSDIALLRLDRHFTLNKDVKTICLPSDRRHVENGTVCQISGWGATSEGSSLPFILQDTFVEIIDHGTCNQANWLSGLVNDKMFCAGAVDGSKDACQGDSGGPLACLDHIENRSYLMGAVSWGIGCGEAFMPGVYTRIPTLVSWVKKTMNDVEAKYSSPTAST</sequence>
<accession>A0ABP0FXZ2</accession>
<dbReference type="InterPro" id="IPR033116">
    <property type="entry name" value="TRYPSIN_SER"/>
</dbReference>
<evidence type="ECO:0000256" key="2">
    <source>
        <dbReference type="ARBA" id="ARBA00022801"/>
    </source>
</evidence>
<dbReference type="Gene3D" id="2.40.10.10">
    <property type="entry name" value="Trypsin-like serine proteases"/>
    <property type="match status" value="1"/>
</dbReference>
<dbReference type="InterPro" id="IPR050127">
    <property type="entry name" value="Serine_Proteases_S1"/>
</dbReference>
<dbReference type="InterPro" id="IPR043504">
    <property type="entry name" value="Peptidase_S1_PA_chymotrypsin"/>
</dbReference>
<keyword evidence="3" id="KW-0720">Serine protease</keyword>
<evidence type="ECO:0000313" key="9">
    <source>
        <dbReference type="Proteomes" id="UP001642483"/>
    </source>
</evidence>
<dbReference type="SUPFAM" id="SSF50494">
    <property type="entry name" value="Trypsin-like serine proteases"/>
    <property type="match status" value="1"/>
</dbReference>
<dbReference type="Proteomes" id="UP001642483">
    <property type="component" value="Unassembled WGS sequence"/>
</dbReference>
<reference evidence="8 9" key="1">
    <citation type="submission" date="2024-02" db="EMBL/GenBank/DDBJ databases">
        <authorList>
            <person name="Daric V."/>
            <person name="Darras S."/>
        </authorList>
    </citation>
    <scope>NUCLEOTIDE SEQUENCE [LARGE SCALE GENOMIC DNA]</scope>
</reference>
<dbReference type="InterPro" id="IPR001254">
    <property type="entry name" value="Trypsin_dom"/>
</dbReference>
<evidence type="ECO:0000313" key="8">
    <source>
        <dbReference type="EMBL" id="CAK8683622.1"/>
    </source>
</evidence>
<keyword evidence="6" id="KW-0812">Transmembrane</keyword>
<dbReference type="CDD" id="cd00190">
    <property type="entry name" value="Tryp_SPc"/>
    <property type="match status" value="1"/>
</dbReference>
<organism evidence="8 9">
    <name type="scientific">Clavelina lepadiformis</name>
    <name type="common">Light-bulb sea squirt</name>
    <name type="synonym">Ascidia lepadiformis</name>
    <dbReference type="NCBI Taxonomy" id="159417"/>
    <lineage>
        <taxon>Eukaryota</taxon>
        <taxon>Metazoa</taxon>
        <taxon>Chordata</taxon>
        <taxon>Tunicata</taxon>
        <taxon>Ascidiacea</taxon>
        <taxon>Aplousobranchia</taxon>
        <taxon>Clavelinidae</taxon>
        <taxon>Clavelina</taxon>
    </lineage>
</organism>
<dbReference type="PROSITE" id="PS00135">
    <property type="entry name" value="TRYPSIN_SER"/>
    <property type="match status" value="1"/>
</dbReference>
<dbReference type="PRINTS" id="PR00722">
    <property type="entry name" value="CHYMOTRYPSIN"/>
</dbReference>
<keyword evidence="9" id="KW-1185">Reference proteome</keyword>
<gene>
    <name evidence="8" type="ORF">CVLEPA_LOCUS14675</name>
</gene>
<comment type="caution">
    <text evidence="8">The sequence shown here is derived from an EMBL/GenBank/DDBJ whole genome shotgun (WGS) entry which is preliminary data.</text>
</comment>
<feature type="compositionally biased region" description="Basic and acidic residues" evidence="5">
    <location>
        <begin position="49"/>
        <end position="65"/>
    </location>
</feature>